<dbReference type="RefSeq" id="XP_066718905.1">
    <property type="nucleotide sequence ID" value="XM_066854627.1"/>
</dbReference>
<keyword evidence="3" id="KW-1185">Reference proteome</keyword>
<protein>
    <submittedName>
        <fullName evidence="2">Uncharacterized protein</fullName>
    </submittedName>
</protein>
<feature type="compositionally biased region" description="Low complexity" evidence="1">
    <location>
        <begin position="13"/>
        <end position="24"/>
    </location>
</feature>
<feature type="region of interest" description="Disordered" evidence="1">
    <location>
        <begin position="110"/>
        <end position="148"/>
    </location>
</feature>
<evidence type="ECO:0000313" key="2">
    <source>
        <dbReference type="EMBL" id="KAK8075946.1"/>
    </source>
</evidence>
<proteinExistence type="predicted"/>
<dbReference type="Proteomes" id="UP001480595">
    <property type="component" value="Unassembled WGS sequence"/>
</dbReference>
<dbReference type="EMBL" id="JAQQWL010000004">
    <property type="protein sequence ID" value="KAK8075946.1"/>
    <property type="molecule type" value="Genomic_DNA"/>
</dbReference>
<name>A0ABR1VXF5_9PEZI</name>
<comment type="caution">
    <text evidence="2">The sequence shown here is derived from an EMBL/GenBank/DDBJ whole genome shotgun (WGS) entry which is preliminary data.</text>
</comment>
<evidence type="ECO:0000256" key="1">
    <source>
        <dbReference type="SAM" id="MobiDB-lite"/>
    </source>
</evidence>
<dbReference type="GeneID" id="92087690"/>
<sequence length="148" mass="15877">MEIPDEEDKATKTSPTTSSSSPLTSSPPSPTEAELELLCTEAGLRKLIRDRLPTAESPPNYVRLWLGGYFTYRGIDPTRADRFLWSGAEFQDLALAELVEAFRRKAAVLDSSTGPRRTPGVSPGHHGGAAGRLPDRRRASGDAALGAG</sequence>
<accession>A0ABR1VXF5</accession>
<organism evidence="2 3">
    <name type="scientific">Apiospora phragmitis</name>
    <dbReference type="NCBI Taxonomy" id="2905665"/>
    <lineage>
        <taxon>Eukaryota</taxon>
        <taxon>Fungi</taxon>
        <taxon>Dikarya</taxon>
        <taxon>Ascomycota</taxon>
        <taxon>Pezizomycotina</taxon>
        <taxon>Sordariomycetes</taxon>
        <taxon>Xylariomycetidae</taxon>
        <taxon>Amphisphaeriales</taxon>
        <taxon>Apiosporaceae</taxon>
        <taxon>Apiospora</taxon>
    </lineage>
</organism>
<evidence type="ECO:0000313" key="3">
    <source>
        <dbReference type="Proteomes" id="UP001480595"/>
    </source>
</evidence>
<feature type="region of interest" description="Disordered" evidence="1">
    <location>
        <begin position="1"/>
        <end position="33"/>
    </location>
</feature>
<gene>
    <name evidence="2" type="ORF">PG994_003218</name>
</gene>
<reference evidence="2 3" key="1">
    <citation type="submission" date="2023-01" db="EMBL/GenBank/DDBJ databases">
        <title>Analysis of 21 Apiospora genomes using comparative genomics revels a genus with tremendous synthesis potential of carbohydrate active enzymes and secondary metabolites.</title>
        <authorList>
            <person name="Sorensen T."/>
        </authorList>
    </citation>
    <scope>NUCLEOTIDE SEQUENCE [LARGE SCALE GENOMIC DNA]</scope>
    <source>
        <strain evidence="2 3">CBS 135458</strain>
    </source>
</reference>